<gene>
    <name evidence="2" type="ORF">H6G06_11935</name>
</gene>
<dbReference type="PANTHER" id="PTHR35400:SF1">
    <property type="entry name" value="SLR1083 PROTEIN"/>
    <property type="match status" value="1"/>
</dbReference>
<keyword evidence="2" id="KW-0540">Nuclease</keyword>
<dbReference type="PANTHER" id="PTHR35400">
    <property type="entry name" value="SLR1083 PROTEIN"/>
    <property type="match status" value="1"/>
</dbReference>
<name>A0A926WHD0_9NOST</name>
<reference evidence="3" key="1">
    <citation type="journal article" date="2020" name="ISME J.">
        <title>Comparative genomics reveals insights into cyanobacterial evolution and habitat adaptation.</title>
        <authorList>
            <person name="Chen M.Y."/>
            <person name="Teng W.K."/>
            <person name="Zhao L."/>
            <person name="Hu C.X."/>
            <person name="Zhou Y.K."/>
            <person name="Han B.P."/>
            <person name="Song L.R."/>
            <person name="Shu W.S."/>
        </authorList>
    </citation>
    <scope>NUCLEOTIDE SEQUENCE [LARGE SCALE GENOMIC DNA]</scope>
    <source>
        <strain evidence="3">FACHB-251</strain>
    </source>
</reference>
<dbReference type="GO" id="GO:0004519">
    <property type="term" value="F:endonuclease activity"/>
    <property type="evidence" value="ECO:0007669"/>
    <property type="project" value="UniProtKB-KW"/>
</dbReference>
<dbReference type="RefSeq" id="WP_190560322.1">
    <property type="nucleotide sequence ID" value="NZ_JACJQU010000005.1"/>
</dbReference>
<keyword evidence="2" id="KW-0378">Hydrolase</keyword>
<dbReference type="SUPFAM" id="SSF52980">
    <property type="entry name" value="Restriction endonuclease-like"/>
    <property type="match status" value="1"/>
</dbReference>
<sequence length="186" mass="21018">MSIQLVTRRFTVEQYHQMNEAGILTEDDRVELINGEIIEMSPIGRRHAACVNRLNFLFSQLLGKRVIVAVQNPIILDNLSEPQPDISLLKPRADFYESGLPQAQDTFLLIEVADSSIEYDRKIKIPLYASSGISEVWLVDIYEQLIIVYRQPTANGYSEIKTFHLGDIVDILAFPGINLTVESILG</sequence>
<dbReference type="InterPro" id="IPR012296">
    <property type="entry name" value="Nuclease_put_TT1808"/>
</dbReference>
<proteinExistence type="predicted"/>
<evidence type="ECO:0000313" key="2">
    <source>
        <dbReference type="EMBL" id="MBD2294182.1"/>
    </source>
</evidence>
<dbReference type="EMBL" id="JACJQU010000005">
    <property type="protein sequence ID" value="MBD2294182.1"/>
    <property type="molecule type" value="Genomic_DNA"/>
</dbReference>
<dbReference type="InterPro" id="IPR008538">
    <property type="entry name" value="Uma2"/>
</dbReference>
<accession>A0A926WHD0</accession>
<dbReference type="Pfam" id="PF05685">
    <property type="entry name" value="Uma2"/>
    <property type="match status" value="1"/>
</dbReference>
<organism evidence="2 3">
    <name type="scientific">Anabaena sphaerica FACHB-251</name>
    <dbReference type="NCBI Taxonomy" id="2692883"/>
    <lineage>
        <taxon>Bacteria</taxon>
        <taxon>Bacillati</taxon>
        <taxon>Cyanobacteriota</taxon>
        <taxon>Cyanophyceae</taxon>
        <taxon>Nostocales</taxon>
        <taxon>Nostocaceae</taxon>
        <taxon>Anabaena</taxon>
    </lineage>
</organism>
<dbReference type="Gene3D" id="3.90.1570.10">
    <property type="entry name" value="tt1808, chain A"/>
    <property type="match status" value="1"/>
</dbReference>
<keyword evidence="3" id="KW-1185">Reference proteome</keyword>
<dbReference type="CDD" id="cd06260">
    <property type="entry name" value="DUF820-like"/>
    <property type="match status" value="1"/>
</dbReference>
<protein>
    <submittedName>
        <fullName evidence="2">Uma2 family endonuclease</fullName>
    </submittedName>
</protein>
<evidence type="ECO:0000259" key="1">
    <source>
        <dbReference type="Pfam" id="PF05685"/>
    </source>
</evidence>
<comment type="caution">
    <text evidence="2">The sequence shown here is derived from an EMBL/GenBank/DDBJ whole genome shotgun (WGS) entry which is preliminary data.</text>
</comment>
<dbReference type="Proteomes" id="UP000662185">
    <property type="component" value="Unassembled WGS sequence"/>
</dbReference>
<dbReference type="InterPro" id="IPR011335">
    <property type="entry name" value="Restrct_endonuc-II-like"/>
</dbReference>
<keyword evidence="2" id="KW-0255">Endonuclease</keyword>
<evidence type="ECO:0000313" key="3">
    <source>
        <dbReference type="Proteomes" id="UP000662185"/>
    </source>
</evidence>
<dbReference type="AlphaFoldDB" id="A0A926WHD0"/>
<feature type="domain" description="Putative restriction endonuclease" evidence="1">
    <location>
        <begin position="12"/>
        <end position="182"/>
    </location>
</feature>